<evidence type="ECO:0000256" key="4">
    <source>
        <dbReference type="ARBA" id="ARBA00016961"/>
    </source>
</evidence>
<dbReference type="InterPro" id="IPR023753">
    <property type="entry name" value="FAD/NAD-binding_dom"/>
</dbReference>
<keyword evidence="8 16" id="KW-0560">Oxidoreductase</keyword>
<comment type="similarity">
    <text evidence="2 16">Belongs to the class-I pyridine nucleotide-disulfide oxidoreductase family.</text>
</comment>
<comment type="subcellular location">
    <subcellularLocation>
        <location evidence="1">Cytoplasm</location>
    </subcellularLocation>
</comment>
<keyword evidence="9 14" id="KW-0520">NAD</keyword>
<evidence type="ECO:0000256" key="3">
    <source>
        <dbReference type="ARBA" id="ARBA00012608"/>
    </source>
</evidence>
<comment type="caution">
    <text evidence="19">The sequence shown here is derived from an EMBL/GenBank/DDBJ whole genome shotgun (WGS) entry which is preliminary data.</text>
</comment>
<feature type="active site" description="Proton acceptor" evidence="13">
    <location>
        <position position="433"/>
    </location>
</feature>
<feature type="binding site" evidence="14">
    <location>
        <position position="300"/>
    </location>
    <ligand>
        <name>FAD</name>
        <dbReference type="ChEBI" id="CHEBI:57692"/>
    </ligand>
</feature>
<evidence type="ECO:0000256" key="15">
    <source>
        <dbReference type="PIRSR" id="PIRSR000350-4"/>
    </source>
</evidence>
<dbReference type="FunFam" id="3.30.390.30:FF:000001">
    <property type="entry name" value="Dihydrolipoyl dehydrogenase"/>
    <property type="match status" value="1"/>
</dbReference>
<dbReference type="PIRSF" id="PIRSF000350">
    <property type="entry name" value="Mercury_reductase_MerA"/>
    <property type="match status" value="1"/>
</dbReference>
<feature type="domain" description="FAD/NAD(P)-binding" evidence="18">
    <location>
        <begin position="7"/>
        <end position="315"/>
    </location>
</feature>
<dbReference type="Proteomes" id="UP000262195">
    <property type="component" value="Unassembled WGS sequence"/>
</dbReference>
<accession>A0A3D4S537</accession>
<protein>
    <recommendedName>
        <fullName evidence="4 16">Dihydrolipoyl dehydrogenase</fullName>
        <ecNumber evidence="3 16">1.8.1.4</ecNumber>
    </recommendedName>
</protein>
<evidence type="ECO:0000256" key="2">
    <source>
        <dbReference type="ARBA" id="ARBA00007532"/>
    </source>
</evidence>
<evidence type="ECO:0000256" key="5">
    <source>
        <dbReference type="ARBA" id="ARBA00022490"/>
    </source>
</evidence>
<dbReference type="GO" id="GO:0004148">
    <property type="term" value="F:dihydrolipoyl dehydrogenase (NADH) activity"/>
    <property type="evidence" value="ECO:0007669"/>
    <property type="project" value="UniProtKB-EC"/>
</dbReference>
<evidence type="ECO:0000256" key="13">
    <source>
        <dbReference type="PIRSR" id="PIRSR000350-2"/>
    </source>
</evidence>
<dbReference type="GO" id="GO:0006103">
    <property type="term" value="P:2-oxoglutarate metabolic process"/>
    <property type="evidence" value="ECO:0007669"/>
    <property type="project" value="TreeGrafter"/>
</dbReference>
<comment type="cofactor">
    <cofactor evidence="14 16">
        <name>FAD</name>
        <dbReference type="ChEBI" id="CHEBI:57692"/>
    </cofactor>
    <text evidence="14 16">Binds 1 FAD per subunit.</text>
</comment>
<evidence type="ECO:0000256" key="12">
    <source>
        <dbReference type="ARBA" id="ARBA00049187"/>
    </source>
</evidence>
<dbReference type="PRINTS" id="PR00368">
    <property type="entry name" value="FADPNR"/>
</dbReference>
<dbReference type="PANTHER" id="PTHR22912:SF217">
    <property type="entry name" value="DIHYDROLIPOYL DEHYDROGENASE"/>
    <property type="match status" value="1"/>
</dbReference>
<gene>
    <name evidence="19" type="primary">lpdA</name>
    <name evidence="19" type="ORF">DIW15_04355</name>
</gene>
<dbReference type="SUPFAM" id="SSF51905">
    <property type="entry name" value="FAD/NAD(P)-binding domain"/>
    <property type="match status" value="1"/>
</dbReference>
<evidence type="ECO:0000313" key="20">
    <source>
        <dbReference type="Proteomes" id="UP000262195"/>
    </source>
</evidence>
<dbReference type="InterPro" id="IPR036188">
    <property type="entry name" value="FAD/NAD-bd_sf"/>
</dbReference>
<dbReference type="InterPro" id="IPR006258">
    <property type="entry name" value="Lipoamide_DH"/>
</dbReference>
<dbReference type="PROSITE" id="PS00076">
    <property type="entry name" value="PYRIDINE_REDOX_1"/>
    <property type="match status" value="1"/>
</dbReference>
<dbReference type="PANTHER" id="PTHR22912">
    <property type="entry name" value="DISULFIDE OXIDOREDUCTASE"/>
    <property type="match status" value="1"/>
</dbReference>
<dbReference type="GO" id="GO:0005737">
    <property type="term" value="C:cytoplasm"/>
    <property type="evidence" value="ECO:0007669"/>
    <property type="project" value="UniProtKB-SubCell"/>
</dbReference>
<proteinExistence type="inferred from homology"/>
<dbReference type="PRINTS" id="PR00411">
    <property type="entry name" value="PNDRDTASEI"/>
</dbReference>
<feature type="domain" description="Pyridine nucleotide-disulphide oxidoreductase dimerisation" evidence="17">
    <location>
        <begin position="335"/>
        <end position="443"/>
    </location>
</feature>
<keyword evidence="14" id="KW-0547">Nucleotide-binding</keyword>
<evidence type="ECO:0000256" key="7">
    <source>
        <dbReference type="ARBA" id="ARBA00022827"/>
    </source>
</evidence>
<comment type="catalytic activity">
    <reaction evidence="12 16">
        <text>N(6)-[(R)-dihydrolipoyl]-L-lysyl-[protein] + NAD(+) = N(6)-[(R)-lipoyl]-L-lysyl-[protein] + NADH + H(+)</text>
        <dbReference type="Rhea" id="RHEA:15045"/>
        <dbReference type="Rhea" id="RHEA-COMP:10474"/>
        <dbReference type="Rhea" id="RHEA-COMP:10475"/>
        <dbReference type="ChEBI" id="CHEBI:15378"/>
        <dbReference type="ChEBI" id="CHEBI:57540"/>
        <dbReference type="ChEBI" id="CHEBI:57945"/>
        <dbReference type="ChEBI" id="CHEBI:83099"/>
        <dbReference type="ChEBI" id="CHEBI:83100"/>
        <dbReference type="EC" id="1.8.1.4"/>
    </reaction>
</comment>
<feature type="binding site" evidence="14">
    <location>
        <position position="53"/>
    </location>
    <ligand>
        <name>FAD</name>
        <dbReference type="ChEBI" id="CHEBI:57692"/>
    </ligand>
</feature>
<dbReference type="NCBIfam" id="TIGR01350">
    <property type="entry name" value="lipoamide_DH"/>
    <property type="match status" value="1"/>
</dbReference>
<evidence type="ECO:0000256" key="14">
    <source>
        <dbReference type="PIRSR" id="PIRSR000350-3"/>
    </source>
</evidence>
<feature type="binding site" evidence="14">
    <location>
        <position position="260"/>
    </location>
    <ligand>
        <name>NAD(+)</name>
        <dbReference type="ChEBI" id="CHEBI:57540"/>
    </ligand>
</feature>
<evidence type="ECO:0000259" key="18">
    <source>
        <dbReference type="Pfam" id="PF07992"/>
    </source>
</evidence>
<evidence type="ECO:0000256" key="8">
    <source>
        <dbReference type="ARBA" id="ARBA00023002"/>
    </source>
</evidence>
<name>A0A3D4S537_9ENTE</name>
<dbReference type="Pfam" id="PF02852">
    <property type="entry name" value="Pyr_redox_dim"/>
    <property type="match status" value="1"/>
</dbReference>
<evidence type="ECO:0000256" key="10">
    <source>
        <dbReference type="ARBA" id="ARBA00023157"/>
    </source>
</evidence>
<feature type="binding site" evidence="14">
    <location>
        <begin position="140"/>
        <end position="142"/>
    </location>
    <ligand>
        <name>FAD</name>
        <dbReference type="ChEBI" id="CHEBI:57692"/>
    </ligand>
</feature>
<dbReference type="EC" id="1.8.1.4" evidence="3 16"/>
<evidence type="ECO:0000256" key="1">
    <source>
        <dbReference type="ARBA" id="ARBA00004496"/>
    </source>
</evidence>
<evidence type="ECO:0000256" key="6">
    <source>
        <dbReference type="ARBA" id="ARBA00022630"/>
    </source>
</evidence>
<dbReference type="AlphaFoldDB" id="A0A3D4S537"/>
<dbReference type="Pfam" id="PF07992">
    <property type="entry name" value="Pyr_redox_2"/>
    <property type="match status" value="1"/>
</dbReference>
<evidence type="ECO:0000256" key="9">
    <source>
        <dbReference type="ARBA" id="ARBA00023027"/>
    </source>
</evidence>
<keyword evidence="5" id="KW-0963">Cytoplasm</keyword>
<dbReference type="InterPro" id="IPR050151">
    <property type="entry name" value="Class-I_Pyr_Nuc-Dis_Oxidored"/>
</dbReference>
<dbReference type="Gene3D" id="3.30.390.30">
    <property type="match status" value="1"/>
</dbReference>
<dbReference type="GO" id="GO:0050660">
    <property type="term" value="F:flavin adenine dinucleotide binding"/>
    <property type="evidence" value="ECO:0007669"/>
    <property type="project" value="InterPro"/>
</dbReference>
<sequence length="454" mass="48899">MVNNRVFDLIVIGSGPGGYVAAIKAAQLGQKVAVVERKDIGGTCLNVGCIPSKSYIQHAHWVLSAQEANKFGIHTTVGDIDFEKLVERKNGVVKTLQGGVGHLFKSNKIEYIEGSASVTKNKEVIVDGKTYHAKNILLATGSRPFVPPINGVKDVDYLTTDTFFSMTELPKKFVVIGGGIIAVELAFAMKPLGVDVTLLEVAPDVLLTEDEAAREIIKKKLKKLGIVVHVGVHINEVTKTAVKVEGLEDVSYDKLLVATGRRADLTIANDLGLELDDSKRFVKVDHHYQTSLSNVFAIGDLIPGLMLAHVASAEGIRIAEHLAGQPITPVNKDLVPKCLYTDPEIASFGLNEKEAKEQGYDVVVKQMAFGGNGRAIASVETDGFVKIISEKKYHQILGAVIVGSHATEMIHTILAVREAEGTVDELAHTIFAHPTLSEVVGETANAVLFRPIHG</sequence>
<dbReference type="STRING" id="1121105.GCA_000421665_00414"/>
<reference evidence="19 20" key="1">
    <citation type="journal article" date="2018" name="Nat. Biotechnol.">
        <title>A standardized bacterial taxonomy based on genome phylogeny substantially revises the tree of life.</title>
        <authorList>
            <person name="Parks D.H."/>
            <person name="Chuvochina M."/>
            <person name="Waite D.W."/>
            <person name="Rinke C."/>
            <person name="Skarshewski A."/>
            <person name="Chaumeil P.A."/>
            <person name="Hugenholtz P."/>
        </authorList>
    </citation>
    <scope>NUCLEOTIDE SEQUENCE [LARGE SCALE GENOMIC DNA]</scope>
    <source>
        <strain evidence="19">UBA11306</strain>
    </source>
</reference>
<dbReference type="InterPro" id="IPR016156">
    <property type="entry name" value="FAD/NAD-linked_Rdtase_dimer_sf"/>
</dbReference>
<dbReference type="EMBL" id="DQHO01000027">
    <property type="protein sequence ID" value="HCS93923.1"/>
    <property type="molecule type" value="Genomic_DNA"/>
</dbReference>
<dbReference type="InterPro" id="IPR001100">
    <property type="entry name" value="Pyr_nuc-diS_OxRdtase"/>
</dbReference>
<dbReference type="InterPro" id="IPR004099">
    <property type="entry name" value="Pyr_nucl-diS_OxRdtase_dimer"/>
</dbReference>
<organism evidence="19 20">
    <name type="scientific">Bavariicoccus seileri</name>
    <dbReference type="NCBI Taxonomy" id="549685"/>
    <lineage>
        <taxon>Bacteria</taxon>
        <taxon>Bacillati</taxon>
        <taxon>Bacillota</taxon>
        <taxon>Bacilli</taxon>
        <taxon>Lactobacillales</taxon>
        <taxon>Enterococcaceae</taxon>
        <taxon>Bavariicoccus</taxon>
    </lineage>
</organism>
<feature type="disulfide bond" description="Redox-active" evidence="15">
    <location>
        <begin position="44"/>
        <end position="49"/>
    </location>
</feature>
<keyword evidence="10" id="KW-1015">Disulfide bond</keyword>
<comment type="miscellaneous">
    <text evidence="16">The active site is a redox-active disulfide bond.</text>
</comment>
<dbReference type="InterPro" id="IPR012999">
    <property type="entry name" value="Pyr_OxRdtase_I_AS"/>
</dbReference>
<keyword evidence="6 16" id="KW-0285">Flavoprotein</keyword>
<dbReference type="SUPFAM" id="SSF55424">
    <property type="entry name" value="FAD/NAD-linked reductases, dimerisation (C-terminal) domain"/>
    <property type="match status" value="1"/>
</dbReference>
<feature type="binding site" evidence="14">
    <location>
        <begin position="306"/>
        <end position="309"/>
    </location>
    <ligand>
        <name>FAD</name>
        <dbReference type="ChEBI" id="CHEBI:57692"/>
    </ligand>
</feature>
<keyword evidence="11 16" id="KW-0676">Redox-active center</keyword>
<evidence type="ECO:0000256" key="16">
    <source>
        <dbReference type="RuleBase" id="RU003692"/>
    </source>
</evidence>
<evidence type="ECO:0000259" key="17">
    <source>
        <dbReference type="Pfam" id="PF02852"/>
    </source>
</evidence>
<evidence type="ECO:0000313" key="19">
    <source>
        <dbReference type="EMBL" id="HCS93923.1"/>
    </source>
</evidence>
<keyword evidence="7 14" id="KW-0274">FAD</keyword>
<evidence type="ECO:0000256" key="11">
    <source>
        <dbReference type="ARBA" id="ARBA00023284"/>
    </source>
</evidence>
<dbReference type="Gene3D" id="3.50.50.60">
    <property type="entry name" value="FAD/NAD(P)-binding domain"/>
    <property type="match status" value="2"/>
</dbReference>
<feature type="binding site" evidence="14">
    <location>
        <begin position="177"/>
        <end position="184"/>
    </location>
    <ligand>
        <name>NAD(+)</name>
        <dbReference type="ChEBI" id="CHEBI:57540"/>
    </ligand>
</feature>
<feature type="binding site" evidence="14">
    <location>
        <position position="200"/>
    </location>
    <ligand>
        <name>NAD(+)</name>
        <dbReference type="ChEBI" id="CHEBI:57540"/>
    </ligand>
</feature>